<dbReference type="RefSeq" id="WP_344283721.1">
    <property type="nucleotide sequence ID" value="NZ_BAAAKV010000079.1"/>
</dbReference>
<accession>A0ABP4FS65</accession>
<dbReference type="Pfam" id="PF15567">
    <property type="entry name" value="Imm35"/>
    <property type="match status" value="1"/>
</dbReference>
<sequence>MISKNEALVAARSFVTASLGDQQYTIVMLPEESYERRLCWVVRFDTQESIDSGDPWKGPLTRVVVVPKDGSDVHYPPSPLPLDRYLDMVERGEWPPARNR</sequence>
<feature type="domain" description="Immunity protein 35" evidence="1">
    <location>
        <begin position="6"/>
        <end position="74"/>
    </location>
</feature>
<proteinExistence type="predicted"/>
<name>A0ABP4FS65_9ACTN</name>
<evidence type="ECO:0000313" key="2">
    <source>
        <dbReference type="EMBL" id="GAA1195813.1"/>
    </source>
</evidence>
<evidence type="ECO:0000259" key="1">
    <source>
        <dbReference type="Pfam" id="PF15567"/>
    </source>
</evidence>
<dbReference type="InterPro" id="IPR029082">
    <property type="entry name" value="Imm35"/>
</dbReference>
<evidence type="ECO:0000313" key="3">
    <source>
        <dbReference type="Proteomes" id="UP001501371"/>
    </source>
</evidence>
<protein>
    <recommendedName>
        <fullName evidence="1">Immunity protein 35 domain-containing protein</fullName>
    </recommendedName>
</protein>
<dbReference type="Proteomes" id="UP001501371">
    <property type="component" value="Unassembled WGS sequence"/>
</dbReference>
<gene>
    <name evidence="2" type="ORF">GCM10009654_61010</name>
</gene>
<dbReference type="EMBL" id="BAAAKV010000079">
    <property type="protein sequence ID" value="GAA1195813.1"/>
    <property type="molecule type" value="Genomic_DNA"/>
</dbReference>
<comment type="caution">
    <text evidence="2">The sequence shown here is derived from an EMBL/GenBank/DDBJ whole genome shotgun (WGS) entry which is preliminary data.</text>
</comment>
<organism evidence="2 3">
    <name type="scientific">Streptomyces hebeiensis</name>
    <dbReference type="NCBI Taxonomy" id="229486"/>
    <lineage>
        <taxon>Bacteria</taxon>
        <taxon>Bacillati</taxon>
        <taxon>Actinomycetota</taxon>
        <taxon>Actinomycetes</taxon>
        <taxon>Kitasatosporales</taxon>
        <taxon>Streptomycetaceae</taxon>
        <taxon>Streptomyces</taxon>
    </lineage>
</organism>
<keyword evidence="3" id="KW-1185">Reference proteome</keyword>
<reference evidence="3" key="1">
    <citation type="journal article" date="2019" name="Int. J. Syst. Evol. Microbiol.">
        <title>The Global Catalogue of Microorganisms (GCM) 10K type strain sequencing project: providing services to taxonomists for standard genome sequencing and annotation.</title>
        <authorList>
            <consortium name="The Broad Institute Genomics Platform"/>
            <consortium name="The Broad Institute Genome Sequencing Center for Infectious Disease"/>
            <person name="Wu L."/>
            <person name="Ma J."/>
        </authorList>
    </citation>
    <scope>NUCLEOTIDE SEQUENCE [LARGE SCALE GENOMIC DNA]</scope>
    <source>
        <strain evidence="3">JCM 12696</strain>
    </source>
</reference>